<dbReference type="EMBL" id="JACHND010000001">
    <property type="protein sequence ID" value="MBB4701816.1"/>
    <property type="molecule type" value="Genomic_DNA"/>
</dbReference>
<accession>A0A7W7GCA2</accession>
<gene>
    <name evidence="1" type="ORF">BJ982_003360</name>
</gene>
<proteinExistence type="predicted"/>
<name>A0A7W7GCA2_9ACTN</name>
<keyword evidence="2" id="KW-1185">Reference proteome</keyword>
<evidence type="ECO:0000313" key="1">
    <source>
        <dbReference type="EMBL" id="MBB4701816.1"/>
    </source>
</evidence>
<dbReference type="Proteomes" id="UP000542210">
    <property type="component" value="Unassembled WGS sequence"/>
</dbReference>
<dbReference type="AlphaFoldDB" id="A0A7W7GCA2"/>
<evidence type="ECO:0000313" key="2">
    <source>
        <dbReference type="Proteomes" id="UP000542210"/>
    </source>
</evidence>
<sequence length="178" mass="18743">MRRLGSTVVVVVGERAAEVVGGLDGLHNVRAIRRGERAVAEVTDLVVRAAATYVVHDADPLGGLGEAWTGFFDESAPAGGLEVAIESALADLRDERVLLPDYYLVLDPDDMPATRRHWWLGVLAGAAPSRVVPTPGTAAAVTGALGRLSAGPWWPADLEGRLRALPRTVPDRAGLPTA</sequence>
<dbReference type="RefSeq" id="WP_184881132.1">
    <property type="nucleotide sequence ID" value="NZ_BOOV01000007.1"/>
</dbReference>
<reference evidence="1 2" key="1">
    <citation type="submission" date="2020-08" db="EMBL/GenBank/DDBJ databases">
        <title>Sequencing the genomes of 1000 actinobacteria strains.</title>
        <authorList>
            <person name="Klenk H.-P."/>
        </authorList>
    </citation>
    <scope>NUCLEOTIDE SEQUENCE [LARGE SCALE GENOMIC DNA]</scope>
    <source>
        <strain evidence="1 2">DSM 45784</strain>
    </source>
</reference>
<organism evidence="1 2">
    <name type="scientific">Sphaerisporangium siamense</name>
    <dbReference type="NCBI Taxonomy" id="795645"/>
    <lineage>
        <taxon>Bacteria</taxon>
        <taxon>Bacillati</taxon>
        <taxon>Actinomycetota</taxon>
        <taxon>Actinomycetes</taxon>
        <taxon>Streptosporangiales</taxon>
        <taxon>Streptosporangiaceae</taxon>
        <taxon>Sphaerisporangium</taxon>
    </lineage>
</organism>
<comment type="caution">
    <text evidence="1">The sequence shown here is derived from an EMBL/GenBank/DDBJ whole genome shotgun (WGS) entry which is preliminary data.</text>
</comment>
<protein>
    <submittedName>
        <fullName evidence="1">Uncharacterized protein</fullName>
    </submittedName>
</protein>